<feature type="domain" description="TM2" evidence="9">
    <location>
        <begin position="71"/>
        <end position="119"/>
    </location>
</feature>
<evidence type="ECO:0000256" key="4">
    <source>
        <dbReference type="ARBA" id="ARBA00022989"/>
    </source>
</evidence>
<reference evidence="10 11" key="1">
    <citation type="journal article" date="2019" name="Microb. Cell Fact.">
        <title>Exploring novel herbicidin analogues by transcriptional regulator overexpression and MS/MS molecular networking.</title>
        <authorList>
            <person name="Shi Y."/>
            <person name="Gu R."/>
            <person name="Li Y."/>
            <person name="Wang X."/>
            <person name="Ren W."/>
            <person name="Li X."/>
            <person name="Wang L."/>
            <person name="Xie Y."/>
            <person name="Hong B."/>
        </authorList>
    </citation>
    <scope>NUCLEOTIDE SEQUENCE [LARGE SCALE GENOMIC DNA]</scope>
    <source>
        <strain evidence="10 11">US-43</strain>
    </source>
</reference>
<sequence length="136" mass="14391">MSDQTPYGYPQDPYGRPPQGQQPGYPQGSSPYAQQPGYAYPPPMAPGAPGMYMGDPNAPYGYDPYGRPYSEKSKIVAGVLQLFLGSFGIGRFYTGHTGMALGQLFTCGGLGIWALIDGIMLLTGSSTDSAGRPLRG</sequence>
<protein>
    <submittedName>
        <fullName evidence="10">TM2 domain-containing protein</fullName>
    </submittedName>
</protein>
<evidence type="ECO:0000313" key="10">
    <source>
        <dbReference type="EMBL" id="KAB7847727.1"/>
    </source>
</evidence>
<dbReference type="Pfam" id="PF05154">
    <property type="entry name" value="TM2"/>
    <property type="match status" value="1"/>
</dbReference>
<feature type="transmembrane region" description="Helical" evidence="8">
    <location>
        <begin position="100"/>
        <end position="122"/>
    </location>
</feature>
<feature type="region of interest" description="Disordered" evidence="7">
    <location>
        <begin position="1"/>
        <end position="41"/>
    </location>
</feature>
<keyword evidence="2 8" id="KW-0812">Transmembrane</keyword>
<dbReference type="InterPro" id="IPR050932">
    <property type="entry name" value="TM2D1-3-like"/>
</dbReference>
<accession>A0A5N5WAA2</accession>
<evidence type="ECO:0000259" key="9">
    <source>
        <dbReference type="Pfam" id="PF05154"/>
    </source>
</evidence>
<keyword evidence="11" id="KW-1185">Reference proteome</keyword>
<dbReference type="OrthoDB" id="2004788at2"/>
<dbReference type="EMBL" id="VOKX01000015">
    <property type="protein sequence ID" value="KAB7847727.1"/>
    <property type="molecule type" value="Genomic_DNA"/>
</dbReference>
<evidence type="ECO:0000256" key="8">
    <source>
        <dbReference type="SAM" id="Phobius"/>
    </source>
</evidence>
<evidence type="ECO:0000256" key="1">
    <source>
        <dbReference type="ARBA" id="ARBA00004141"/>
    </source>
</evidence>
<evidence type="ECO:0000256" key="6">
    <source>
        <dbReference type="ARBA" id="ARBA00023180"/>
    </source>
</evidence>
<feature type="transmembrane region" description="Helical" evidence="8">
    <location>
        <begin position="75"/>
        <end position="94"/>
    </location>
</feature>
<dbReference type="InterPro" id="IPR007829">
    <property type="entry name" value="TM2"/>
</dbReference>
<dbReference type="AlphaFoldDB" id="A0A5N5WAA2"/>
<keyword evidence="4 8" id="KW-1133">Transmembrane helix</keyword>
<name>A0A5N5WAA2_STRMB</name>
<dbReference type="PANTHER" id="PTHR21016:SF4">
    <property type="entry name" value="TM2 DOMAIN-CONTAINING PROTEIN 2"/>
    <property type="match status" value="1"/>
</dbReference>
<dbReference type="PANTHER" id="PTHR21016">
    <property type="entry name" value="BETA-AMYLOID BINDING PROTEIN-RELATED"/>
    <property type="match status" value="1"/>
</dbReference>
<comment type="subcellular location">
    <subcellularLocation>
        <location evidence="1">Membrane</location>
        <topology evidence="1">Multi-pass membrane protein</topology>
    </subcellularLocation>
</comment>
<dbReference type="RefSeq" id="WP_004952684.1">
    <property type="nucleotide sequence ID" value="NZ_JBFADJ010000001.1"/>
</dbReference>
<organism evidence="10 11">
    <name type="scientific">Streptomyces mobaraensis</name>
    <name type="common">Streptoverticillium mobaraense</name>
    <dbReference type="NCBI Taxonomy" id="35621"/>
    <lineage>
        <taxon>Bacteria</taxon>
        <taxon>Bacillati</taxon>
        <taxon>Actinomycetota</taxon>
        <taxon>Actinomycetes</taxon>
        <taxon>Kitasatosporales</taxon>
        <taxon>Streptomycetaceae</taxon>
        <taxon>Streptomyces</taxon>
    </lineage>
</organism>
<evidence type="ECO:0000256" key="5">
    <source>
        <dbReference type="ARBA" id="ARBA00023136"/>
    </source>
</evidence>
<feature type="compositionally biased region" description="Low complexity" evidence="7">
    <location>
        <begin position="1"/>
        <end position="38"/>
    </location>
</feature>
<evidence type="ECO:0000256" key="3">
    <source>
        <dbReference type="ARBA" id="ARBA00022729"/>
    </source>
</evidence>
<comment type="caution">
    <text evidence="10">The sequence shown here is derived from an EMBL/GenBank/DDBJ whole genome shotgun (WGS) entry which is preliminary data.</text>
</comment>
<evidence type="ECO:0000256" key="7">
    <source>
        <dbReference type="SAM" id="MobiDB-lite"/>
    </source>
</evidence>
<dbReference type="GO" id="GO:0016020">
    <property type="term" value="C:membrane"/>
    <property type="evidence" value="ECO:0007669"/>
    <property type="project" value="UniProtKB-SubCell"/>
</dbReference>
<gene>
    <name evidence="10" type="ORF">FRZ00_10210</name>
</gene>
<evidence type="ECO:0000313" key="11">
    <source>
        <dbReference type="Proteomes" id="UP000327000"/>
    </source>
</evidence>
<dbReference type="Proteomes" id="UP000327000">
    <property type="component" value="Unassembled WGS sequence"/>
</dbReference>
<keyword evidence="6" id="KW-0325">Glycoprotein</keyword>
<evidence type="ECO:0000256" key="2">
    <source>
        <dbReference type="ARBA" id="ARBA00022692"/>
    </source>
</evidence>
<keyword evidence="5 8" id="KW-0472">Membrane</keyword>
<keyword evidence="3" id="KW-0732">Signal</keyword>
<proteinExistence type="predicted"/>